<proteinExistence type="inferred from homology"/>
<keyword evidence="8" id="KW-1185">Reference proteome</keyword>
<dbReference type="Gene3D" id="2.40.40.50">
    <property type="entry name" value="Ubiquitin fusion degradation protein UFD1, N-terminal domain"/>
    <property type="match status" value="1"/>
</dbReference>
<dbReference type="Pfam" id="PF03152">
    <property type="entry name" value="UFD1_N1"/>
    <property type="match status" value="1"/>
</dbReference>
<dbReference type="InterPro" id="IPR042299">
    <property type="entry name" value="Ufd1-like_Nn"/>
</dbReference>
<dbReference type="Pfam" id="PF24503">
    <property type="entry name" value="DUF7590"/>
    <property type="match status" value="1"/>
</dbReference>
<dbReference type="AlphaFoldDB" id="A0A9P4XV82"/>
<evidence type="ECO:0000256" key="2">
    <source>
        <dbReference type="ARBA" id="ARBA00022786"/>
    </source>
</evidence>
<dbReference type="Pfam" id="PF24842">
    <property type="entry name" value="UFD1_N2"/>
    <property type="match status" value="1"/>
</dbReference>
<dbReference type="GO" id="GO:0036503">
    <property type="term" value="P:ERAD pathway"/>
    <property type="evidence" value="ECO:0007669"/>
    <property type="project" value="TreeGrafter"/>
</dbReference>
<dbReference type="GeneID" id="63843606"/>
<dbReference type="PANTHER" id="PTHR12555:SF15">
    <property type="entry name" value="FUSION DEGRADATION PROTEIN (UFD1), PUTATIVE (AFU_ORTHOLOGUE AFUA_4G04640)-RELATED"/>
    <property type="match status" value="1"/>
</dbReference>
<dbReference type="GO" id="GO:0006511">
    <property type="term" value="P:ubiquitin-dependent protein catabolic process"/>
    <property type="evidence" value="ECO:0007669"/>
    <property type="project" value="InterPro"/>
</dbReference>
<dbReference type="Pfam" id="PF23580">
    <property type="entry name" value="Znf_XAF1_N"/>
    <property type="match status" value="1"/>
</dbReference>
<sequence>MADQPISLRWSASYSVVPSSDRAARGLEGDKIRLPQTALENLLSESAKQTTNLGSAYDPSNPYIRSARPEYSDSLAGFVGQLPNPLMFRLVNPINGNMVYAGIREFSAEEGDVALSPYLIEALDIKEGVVRSGDGHTEQQQTLESTGFNGSADQPQIRVEAKTLPKGTYVRLRPLEAGYNPDDWKALLERHMRGAFTTLTKDAVLSVRGVKGETFQFLVDKFEPEGDGICVVDTDLQVDIEALNEEQARETVRQIMAKAQRAPGTADGSSAGGPIDIWKPLQGQVLDGEYVDYELDSWDKSRDLVIELSGIQDGDEIDLFVSPHSARSRVPPRDSEHVFGELSTPLQGSKEIVLSARNAELDGADGLWISVHGYSPAEGTPPTARPRPFILRARAASDHDVAGSPDDAVEHPADEERCKNCLQWIPKRTMMLHENFCLRNNVVCPHCKNVFQKRSLEWQNHWHCDFGDGFGSSAVSKAKHDAIFHTPHACPSCGPEQTFPSLPLLARHRTTVCPSKLILCQFCHLEVPQEGDPADPASEAETAITGLTPHERVDGTRTTDCHLCGKIIRLRDMPAHMANHELDKKYREAPQICRDKLCGRTLYGVGPRGQIGAGLRMGQGPGNDLGLCSICFSPLYASMHDPEGMAMRRRIERRYLTQLMSGCGKSWCANEWCKTGRKNVGLGARAVTGGTAGLMAEVKPLVAEVDDKSKPMFFCVDEGGQKRRMVADVLASEGLWELEWCVAAAESEGPNLDKAREWLKNWAPIKVGNRSR</sequence>
<evidence type="ECO:0008006" key="9">
    <source>
        <dbReference type="Google" id="ProtNLM"/>
    </source>
</evidence>
<dbReference type="InterPro" id="IPR004854">
    <property type="entry name" value="Ufd1-like"/>
</dbReference>
<comment type="caution">
    <text evidence="7">The sequence shown here is derived from an EMBL/GenBank/DDBJ whole genome shotgun (WGS) entry which is preliminary data.</text>
</comment>
<dbReference type="InterPro" id="IPR042556">
    <property type="entry name" value="AZUL_sf"/>
</dbReference>
<dbReference type="RefSeq" id="XP_040772573.1">
    <property type="nucleotide sequence ID" value="XM_040926477.1"/>
</dbReference>
<dbReference type="InterPro" id="IPR032353">
    <property type="entry name" value="AZUL"/>
</dbReference>
<comment type="similarity">
    <text evidence="1">Belongs to the UFD1 family.</text>
</comment>
<evidence type="ECO:0000259" key="3">
    <source>
        <dbReference type="Pfam" id="PF03152"/>
    </source>
</evidence>
<gene>
    <name evidence="7" type="ORF">M406DRAFT_99855</name>
</gene>
<dbReference type="Proteomes" id="UP000803844">
    <property type="component" value="Unassembled WGS sequence"/>
</dbReference>
<protein>
    <recommendedName>
        <fullName evidence="9">Ubiquitin-protein ligase E3A N-terminal zinc-binding domain-containing protein</fullName>
    </recommendedName>
</protein>
<reference evidence="7" key="1">
    <citation type="journal article" date="2020" name="Phytopathology">
        <title>Genome sequence of the chestnut blight fungus Cryphonectria parasitica EP155: A fundamental resource for an archetypical invasive plant pathogen.</title>
        <authorList>
            <person name="Crouch J.A."/>
            <person name="Dawe A."/>
            <person name="Aerts A."/>
            <person name="Barry K."/>
            <person name="Churchill A.C.L."/>
            <person name="Grimwood J."/>
            <person name="Hillman B."/>
            <person name="Milgroom M.G."/>
            <person name="Pangilinan J."/>
            <person name="Smith M."/>
            <person name="Salamov A."/>
            <person name="Schmutz J."/>
            <person name="Yadav J."/>
            <person name="Grigoriev I.V."/>
            <person name="Nuss D."/>
        </authorList>
    </citation>
    <scope>NUCLEOTIDE SEQUENCE</scope>
    <source>
        <strain evidence="7">EP155</strain>
    </source>
</reference>
<organism evidence="7 8">
    <name type="scientific">Cryphonectria parasitica (strain ATCC 38755 / EP155)</name>
    <dbReference type="NCBI Taxonomy" id="660469"/>
    <lineage>
        <taxon>Eukaryota</taxon>
        <taxon>Fungi</taxon>
        <taxon>Dikarya</taxon>
        <taxon>Ascomycota</taxon>
        <taxon>Pezizomycotina</taxon>
        <taxon>Sordariomycetes</taxon>
        <taxon>Sordariomycetidae</taxon>
        <taxon>Diaporthales</taxon>
        <taxon>Cryphonectriaceae</taxon>
        <taxon>Cryphonectria-Endothia species complex</taxon>
        <taxon>Cryphonectria</taxon>
    </lineage>
</organism>
<dbReference type="Gene3D" id="6.10.130.10">
    <property type="entry name" value="Ubiquitin-protein ligase E3A, N-terminal zinc-binding domain (AZUL)"/>
    <property type="match status" value="1"/>
</dbReference>
<dbReference type="Gene3D" id="3.10.330.10">
    <property type="match status" value="1"/>
</dbReference>
<dbReference type="GO" id="GO:0031593">
    <property type="term" value="F:polyubiquitin modification-dependent protein binding"/>
    <property type="evidence" value="ECO:0007669"/>
    <property type="project" value="TreeGrafter"/>
</dbReference>
<keyword evidence="2" id="KW-0833">Ubl conjugation pathway</keyword>
<dbReference type="Pfam" id="PF16558">
    <property type="entry name" value="AZUL"/>
    <property type="match status" value="1"/>
</dbReference>
<feature type="domain" description="Ubiquitin fusion degradation protein UFD1 N-terminal subdomain 1" evidence="3">
    <location>
        <begin position="82"/>
        <end position="128"/>
    </location>
</feature>
<dbReference type="InterPro" id="IPR056012">
    <property type="entry name" value="DUF7590"/>
</dbReference>
<feature type="domain" description="DUF7590" evidence="5">
    <location>
        <begin position="268"/>
        <end position="397"/>
    </location>
</feature>
<dbReference type="InterPro" id="IPR055417">
    <property type="entry name" value="UFD1_N1"/>
</dbReference>
<accession>A0A9P4XV82</accession>
<evidence type="ECO:0000313" key="7">
    <source>
        <dbReference type="EMBL" id="KAF3761594.1"/>
    </source>
</evidence>
<evidence type="ECO:0000259" key="6">
    <source>
        <dbReference type="Pfam" id="PF24842"/>
    </source>
</evidence>
<feature type="domain" description="Ubiquitin fusion degradation protein UFD1 N-terminal subdomain 2" evidence="6">
    <location>
        <begin position="166"/>
        <end position="242"/>
    </location>
</feature>
<evidence type="ECO:0000259" key="4">
    <source>
        <dbReference type="Pfam" id="PF16558"/>
    </source>
</evidence>
<evidence type="ECO:0000259" key="5">
    <source>
        <dbReference type="Pfam" id="PF24503"/>
    </source>
</evidence>
<dbReference type="PANTHER" id="PTHR12555">
    <property type="entry name" value="UBIQUITIN FUSION DEGRADATON PROTEIN 1"/>
    <property type="match status" value="1"/>
</dbReference>
<dbReference type="GO" id="GO:0034098">
    <property type="term" value="C:VCP-NPL4-UFD1 AAA ATPase complex"/>
    <property type="evidence" value="ECO:0007669"/>
    <property type="project" value="TreeGrafter"/>
</dbReference>
<evidence type="ECO:0000256" key="1">
    <source>
        <dbReference type="ARBA" id="ARBA00006043"/>
    </source>
</evidence>
<dbReference type="OrthoDB" id="193703at2759"/>
<dbReference type="InterPro" id="IPR055418">
    <property type="entry name" value="UFD1_N2"/>
</dbReference>
<dbReference type="EMBL" id="MU032351">
    <property type="protein sequence ID" value="KAF3761594.1"/>
    <property type="molecule type" value="Genomic_DNA"/>
</dbReference>
<name>A0A9P4XV82_CRYP1</name>
<feature type="domain" description="Ubiquitin-protein ligase E3A N-terminal zinc-binding" evidence="4">
    <location>
        <begin position="653"/>
        <end position="678"/>
    </location>
</feature>
<evidence type="ECO:0000313" key="8">
    <source>
        <dbReference type="Proteomes" id="UP000803844"/>
    </source>
</evidence>